<feature type="transmembrane region" description="Helical" evidence="12">
    <location>
        <begin position="181"/>
        <end position="205"/>
    </location>
</feature>
<keyword evidence="3 12" id="KW-0813">Transport</keyword>
<evidence type="ECO:0000313" key="13">
    <source>
        <dbReference type="EMBL" id="UUP18012.1"/>
    </source>
</evidence>
<feature type="transmembrane region" description="Helical" evidence="12">
    <location>
        <begin position="54"/>
        <end position="74"/>
    </location>
</feature>
<reference evidence="13 14" key="1">
    <citation type="submission" date="2018-07" db="EMBL/GenBank/DDBJ databases">
        <title>Genome sequence of Nitratireductor thuwali#1536.</title>
        <authorList>
            <person name="Michoud G."/>
            <person name="Merlino G."/>
            <person name="Sefrji F.O."/>
            <person name="Daffonchio D."/>
        </authorList>
    </citation>
    <scope>NUCLEOTIDE SEQUENCE [LARGE SCALE GENOMIC DNA]</scope>
    <source>
        <strain evidence="14">Nit1536</strain>
    </source>
</reference>
<keyword evidence="6 12" id="KW-0812">Transmembrane</keyword>
<feature type="transmembrane region" description="Helical" evidence="12">
    <location>
        <begin position="12"/>
        <end position="33"/>
    </location>
</feature>
<feature type="transmembrane region" description="Helical" evidence="12">
    <location>
        <begin position="318"/>
        <end position="342"/>
    </location>
</feature>
<evidence type="ECO:0000256" key="3">
    <source>
        <dbReference type="ARBA" id="ARBA00022448"/>
    </source>
</evidence>
<accession>A0ABY5MMN1</accession>
<dbReference type="PANTHER" id="PTHR30365:SF14">
    <property type="entry name" value="CYTOCHROME BD MENAQUINOL OXIDASE SUBUNIT I-RELATED"/>
    <property type="match status" value="1"/>
</dbReference>
<evidence type="ECO:0000256" key="11">
    <source>
        <dbReference type="ARBA" id="ARBA00023136"/>
    </source>
</evidence>
<keyword evidence="5 12" id="KW-0349">Heme</keyword>
<evidence type="ECO:0000256" key="6">
    <source>
        <dbReference type="ARBA" id="ARBA00022692"/>
    </source>
</evidence>
<keyword evidence="10 12" id="KW-0408">Iron</keyword>
<dbReference type="PANTHER" id="PTHR30365">
    <property type="entry name" value="CYTOCHROME D UBIQUINOL OXIDASE"/>
    <property type="match status" value="1"/>
</dbReference>
<evidence type="ECO:0000256" key="1">
    <source>
        <dbReference type="ARBA" id="ARBA00004651"/>
    </source>
</evidence>
<organism evidence="13 14">
    <name type="scientific">Nitratireductor thuwali</name>
    <dbReference type="NCBI Taxonomy" id="2267699"/>
    <lineage>
        <taxon>Bacteria</taxon>
        <taxon>Pseudomonadati</taxon>
        <taxon>Pseudomonadota</taxon>
        <taxon>Alphaproteobacteria</taxon>
        <taxon>Hyphomicrobiales</taxon>
        <taxon>Phyllobacteriaceae</taxon>
        <taxon>Nitratireductor</taxon>
    </lineage>
</organism>
<keyword evidence="8 12" id="KW-0249">Electron transport</keyword>
<evidence type="ECO:0000256" key="8">
    <source>
        <dbReference type="ARBA" id="ARBA00022982"/>
    </source>
</evidence>
<protein>
    <submittedName>
        <fullName evidence="13">Cytochrome bd-II ubiquinol oxidase subunit 1</fullName>
    </submittedName>
</protein>
<feature type="transmembrane region" description="Helical" evidence="12">
    <location>
        <begin position="404"/>
        <end position="427"/>
    </location>
</feature>
<dbReference type="InterPro" id="IPR002585">
    <property type="entry name" value="Cyt-d_ubiquinol_oxidase_su_1"/>
</dbReference>
<dbReference type="PIRSF" id="PIRSF006446">
    <property type="entry name" value="Cyt_quinol_oxidase_1"/>
    <property type="match status" value="1"/>
</dbReference>
<evidence type="ECO:0000256" key="10">
    <source>
        <dbReference type="ARBA" id="ARBA00023004"/>
    </source>
</evidence>
<dbReference type="Proteomes" id="UP001342418">
    <property type="component" value="Chromosome"/>
</dbReference>
<comment type="similarity">
    <text evidence="2 12">Belongs to the cytochrome ubiquinol oxidase subunit 1 family.</text>
</comment>
<evidence type="ECO:0000313" key="14">
    <source>
        <dbReference type="Proteomes" id="UP001342418"/>
    </source>
</evidence>
<evidence type="ECO:0000256" key="2">
    <source>
        <dbReference type="ARBA" id="ARBA00009819"/>
    </source>
</evidence>
<name>A0ABY5MMN1_9HYPH</name>
<keyword evidence="7 12" id="KW-0479">Metal-binding</keyword>
<dbReference type="Pfam" id="PF01654">
    <property type="entry name" value="Cyt_bd_oxida_I"/>
    <property type="match status" value="1"/>
</dbReference>
<feature type="transmembrane region" description="Helical" evidence="12">
    <location>
        <begin position="351"/>
        <end position="371"/>
    </location>
</feature>
<keyword evidence="14" id="KW-1185">Reference proteome</keyword>
<keyword evidence="9 12" id="KW-1133">Transmembrane helix</keyword>
<dbReference type="RefSeq" id="WP_338530283.1">
    <property type="nucleotide sequence ID" value="NZ_CP030941.1"/>
</dbReference>
<dbReference type="EMBL" id="CP030941">
    <property type="protein sequence ID" value="UUP18012.1"/>
    <property type="molecule type" value="Genomic_DNA"/>
</dbReference>
<evidence type="ECO:0000256" key="7">
    <source>
        <dbReference type="ARBA" id="ARBA00022723"/>
    </source>
</evidence>
<evidence type="ECO:0000256" key="9">
    <source>
        <dbReference type="ARBA" id="ARBA00022989"/>
    </source>
</evidence>
<feature type="transmembrane region" description="Helical" evidence="12">
    <location>
        <begin position="94"/>
        <end position="115"/>
    </location>
</feature>
<evidence type="ECO:0000256" key="12">
    <source>
        <dbReference type="PIRNR" id="PIRNR006446"/>
    </source>
</evidence>
<feature type="transmembrane region" description="Helical" evidence="12">
    <location>
        <begin position="127"/>
        <end position="150"/>
    </location>
</feature>
<gene>
    <name evidence="13" type="primary">appC</name>
    <name evidence="13" type="ORF">NTH_02488</name>
</gene>
<proteinExistence type="inferred from homology"/>
<comment type="subcellular location">
    <subcellularLocation>
        <location evidence="12">Cell inner membrane</location>
    </subcellularLocation>
    <subcellularLocation>
        <location evidence="1">Cell membrane</location>
        <topology evidence="1">Multi-pass membrane protein</topology>
    </subcellularLocation>
</comment>
<feature type="transmembrane region" description="Helical" evidence="12">
    <location>
        <begin position="217"/>
        <end position="234"/>
    </location>
</feature>
<keyword evidence="11 12" id="KW-0472">Membrane</keyword>
<keyword evidence="4 12" id="KW-1003">Cell membrane</keyword>
<evidence type="ECO:0000256" key="5">
    <source>
        <dbReference type="ARBA" id="ARBA00022617"/>
    </source>
</evidence>
<sequence length="454" mass="50256">MDPLLLSRVQFAANISFHILFPAITISLGWVLLYFKLRYNRTNDHAWMQAYFTWVKVFALSFALGVVSGVTMSFQFGTNWPGYMETVGNIAGPLLAYEVLTAFFLEAVFLGIMLFGFRRVSNRVHTLATALVATGTTFSAFWILALNSWMQTPAGFEMRDGVAHALDWWAVIFNPSFPYRLVHMLLASGLTAAFLIAGLSALRYLLGDRSESMWKTLRTGVALGAILIPIQIFVGDQHGLNTLEHQPAKIAAMEANWETGPNRPLVLFAWPDEAARENRFEIAIPDLASLILRHSAAGVVPGLNQFEGEHPPVAPVFFAFRIMVGIGVLMLVVSWTAAWYLFRRNRLPRPVAYALVPMAVSGWVAVLAGWYTTEIGRQPWLVHGVLKTEQAVGPVTGGQVAFTLAGYLALYAVLLIVYIGVLIYLAVKAAREGERQPDPVVQDRALDQPMRAGE</sequence>
<evidence type="ECO:0000256" key="4">
    <source>
        <dbReference type="ARBA" id="ARBA00022475"/>
    </source>
</evidence>